<dbReference type="AlphaFoldDB" id="A0AA86GMW7"/>
<keyword evidence="4" id="KW-1185">Reference proteome</keyword>
<evidence type="ECO:0000256" key="1">
    <source>
        <dbReference type="SAM" id="MobiDB-lite"/>
    </source>
</evidence>
<accession>A0AA86GMW7</accession>
<reference evidence="3 4" key="1">
    <citation type="journal article" date="2016" name="BMC Genomics">
        <title>Genomic analysis of the nitrate-respiring Sphingopyxis granuli (formerly Sphingomonas macrogoltabida) strain TFA.</title>
        <authorList>
            <person name="Garcia-Romero I."/>
            <person name="Perez-Pulido A.J."/>
            <person name="Gonzalez-Flores Y.E."/>
            <person name="Reyes-Ramirez F."/>
            <person name="Santero E."/>
            <person name="Floriano B."/>
        </authorList>
    </citation>
    <scope>NUCLEOTIDE SEQUENCE [LARGE SCALE GENOMIC DNA]</scope>
    <source>
        <strain evidence="3 4">TFA</strain>
    </source>
</reference>
<feature type="compositionally biased region" description="Low complexity" evidence="1">
    <location>
        <begin position="126"/>
        <end position="150"/>
    </location>
</feature>
<protein>
    <submittedName>
        <fullName evidence="3">Tetratricopeptide</fullName>
    </submittedName>
</protein>
<gene>
    <name evidence="3" type="ORF">SGRAN_1708</name>
</gene>
<dbReference type="Proteomes" id="UP000058599">
    <property type="component" value="Chromosome"/>
</dbReference>
<dbReference type="SUPFAM" id="SSF48452">
    <property type="entry name" value="TPR-like"/>
    <property type="match status" value="1"/>
</dbReference>
<dbReference type="Gene3D" id="1.25.40.10">
    <property type="entry name" value="Tetratricopeptide repeat domain"/>
    <property type="match status" value="1"/>
</dbReference>
<dbReference type="EMBL" id="CP012199">
    <property type="protein sequence ID" value="AMG74088.1"/>
    <property type="molecule type" value="Genomic_DNA"/>
</dbReference>
<organism evidence="3 4">
    <name type="scientific">Sphingopyxis granuli</name>
    <dbReference type="NCBI Taxonomy" id="267128"/>
    <lineage>
        <taxon>Bacteria</taxon>
        <taxon>Pseudomonadati</taxon>
        <taxon>Pseudomonadota</taxon>
        <taxon>Alphaproteobacteria</taxon>
        <taxon>Sphingomonadales</taxon>
        <taxon>Sphingomonadaceae</taxon>
        <taxon>Sphingopyxis</taxon>
    </lineage>
</organism>
<feature type="transmembrane region" description="Helical" evidence="2">
    <location>
        <begin position="165"/>
        <end position="184"/>
    </location>
</feature>
<proteinExistence type="predicted"/>
<evidence type="ECO:0000313" key="3">
    <source>
        <dbReference type="EMBL" id="AMG74088.1"/>
    </source>
</evidence>
<name>A0AA86GMW7_9SPHN</name>
<sequence length="585" mass="63902">MNHTGTNESESSDAGDRIVEQELRRLLESPLFVRSPVLSRLLQYLADHRLRGARSAPKAYEIATEALGRSHDFDPSLDSYPRVMVGRLRNLLDRYYADTPWVHRLRVPQGSYEIVVQHRAAPPPARSAENAAEASAAASVDPVATPSHEAAALPPARLRRGRRTVLLAVLVLAGLAALAGWWAWRGQQAVFQGNIDPMPLVEISAPEAGESAVSRALARALDGKLRDGIRRFEFVDLLSARSREDDRRDRADYRLDSSVVRTVEGPVDVTLVLNRVADQRAIWSTQVRVNDGDVPEFGQLEPAIAQIAGDYGVIVRDQLRRQPDDYASGYPCLAQFSRMRQNRTAEGARRVGDCLRASVERAPRDPVLLNALSWLRFGDWGPQRGTPQGKAIFAEARGLAERAYENGPNTPAGLFAITRAHFYAGDCAAGEAMGNAAVRLNPYDPDMAGFIGLFKLTCGIGDNGEALLRRSLALDASYAGVPAVTLAFVLSQRGEVDEARAILDGMPSPSNMEPQYLVVRSIVLARQGHLAEGRQLWQRLLTYTRQPAGTEPEKVLGQFMITPAVVRHAAAALRDSGVVPAAPRG</sequence>
<keyword evidence="2" id="KW-0812">Transmembrane</keyword>
<dbReference type="InterPro" id="IPR011990">
    <property type="entry name" value="TPR-like_helical_dom_sf"/>
</dbReference>
<keyword evidence="2" id="KW-1133">Transmembrane helix</keyword>
<evidence type="ECO:0000313" key="4">
    <source>
        <dbReference type="Proteomes" id="UP000058599"/>
    </source>
</evidence>
<dbReference type="RefSeq" id="WP_067182585.1">
    <property type="nucleotide sequence ID" value="NZ_CP012199.1"/>
</dbReference>
<feature type="region of interest" description="Disordered" evidence="1">
    <location>
        <begin position="124"/>
        <end position="150"/>
    </location>
</feature>
<evidence type="ECO:0000256" key="2">
    <source>
        <dbReference type="SAM" id="Phobius"/>
    </source>
</evidence>
<keyword evidence="2" id="KW-0472">Membrane</keyword>
<dbReference type="KEGG" id="sgi:SGRAN_1708"/>